<reference evidence="9 10" key="1">
    <citation type="submission" date="2020-08" db="EMBL/GenBank/DDBJ databases">
        <title>Sequencing the genomes of 1000 actinobacteria strains.</title>
        <authorList>
            <person name="Klenk H.-P."/>
        </authorList>
    </citation>
    <scope>NUCLEOTIDE SEQUENCE [LARGE SCALE GENOMIC DNA]</scope>
    <source>
        <strain evidence="9 10">DSM 28796</strain>
    </source>
</reference>
<feature type="transmembrane region" description="Helical" evidence="7">
    <location>
        <begin position="185"/>
        <end position="208"/>
    </location>
</feature>
<accession>A0A841AHL6</accession>
<dbReference type="GO" id="GO:0055085">
    <property type="term" value="P:transmembrane transport"/>
    <property type="evidence" value="ECO:0007669"/>
    <property type="project" value="InterPro"/>
</dbReference>
<keyword evidence="5 7" id="KW-1133">Transmembrane helix</keyword>
<sequence length="262" mass="26901">MTHALKSLSRSTLGVAISLAVVLAIWAGGLRLLDVSSFIGKGPLDVFGYLALDEDAAAHRAAVADNLTITLADAAIGFVAGLALALVAAAAFTLIRGVEDALLPIAMLLRSVPLVAMAPILILIFGRGTATVAAMGGIVVLFPALVTIVLGLRSASPAMVDVVSVFGGSKVAAFRKVALPASLPAFFTALRISIPGALTGALLAEWLATGQGIGYQIVSDVSRARYESVWASVVVVTAASLLLYGIVSVLERLVLRRMGQTV</sequence>
<feature type="transmembrane region" description="Helical" evidence="7">
    <location>
        <begin position="12"/>
        <end position="33"/>
    </location>
</feature>
<dbReference type="Pfam" id="PF00528">
    <property type="entry name" value="BPD_transp_1"/>
    <property type="match status" value="1"/>
</dbReference>
<protein>
    <submittedName>
        <fullName evidence="9">ABC-type nitrate/sulfonate/bicarbonate transport system permease component</fullName>
    </submittedName>
</protein>
<dbReference type="InterPro" id="IPR000515">
    <property type="entry name" value="MetI-like"/>
</dbReference>
<evidence type="ECO:0000256" key="5">
    <source>
        <dbReference type="ARBA" id="ARBA00022989"/>
    </source>
</evidence>
<evidence type="ECO:0000256" key="3">
    <source>
        <dbReference type="ARBA" id="ARBA00022475"/>
    </source>
</evidence>
<dbReference type="PANTHER" id="PTHR30151">
    <property type="entry name" value="ALKANE SULFONATE ABC TRANSPORTER-RELATED, MEMBRANE SUBUNIT"/>
    <property type="match status" value="1"/>
</dbReference>
<feature type="domain" description="ABC transmembrane type-1" evidence="8">
    <location>
        <begin position="63"/>
        <end position="247"/>
    </location>
</feature>
<comment type="similarity">
    <text evidence="7">Belongs to the binding-protein-dependent transport system permease family.</text>
</comment>
<dbReference type="PROSITE" id="PS50928">
    <property type="entry name" value="ABC_TM1"/>
    <property type="match status" value="1"/>
</dbReference>
<gene>
    <name evidence="9" type="ORF">HNR70_002351</name>
</gene>
<evidence type="ECO:0000313" key="9">
    <source>
        <dbReference type="EMBL" id="MBB5832538.1"/>
    </source>
</evidence>
<comment type="subcellular location">
    <subcellularLocation>
        <location evidence="1 7">Cell membrane</location>
        <topology evidence="1 7">Multi-pass membrane protein</topology>
    </subcellularLocation>
</comment>
<dbReference type="EMBL" id="JACHLZ010000001">
    <property type="protein sequence ID" value="MBB5832538.1"/>
    <property type="molecule type" value="Genomic_DNA"/>
</dbReference>
<keyword evidence="4 7" id="KW-0812">Transmembrane</keyword>
<feature type="transmembrane region" description="Helical" evidence="7">
    <location>
        <begin position="107"/>
        <end position="126"/>
    </location>
</feature>
<dbReference type="AlphaFoldDB" id="A0A841AHL6"/>
<evidence type="ECO:0000256" key="7">
    <source>
        <dbReference type="RuleBase" id="RU363032"/>
    </source>
</evidence>
<evidence type="ECO:0000256" key="6">
    <source>
        <dbReference type="ARBA" id="ARBA00023136"/>
    </source>
</evidence>
<name>A0A841AHL6_9MICO</name>
<dbReference type="RefSeq" id="WP_184325847.1">
    <property type="nucleotide sequence ID" value="NZ_JACHLZ010000001.1"/>
</dbReference>
<dbReference type="Proteomes" id="UP000588158">
    <property type="component" value="Unassembled WGS sequence"/>
</dbReference>
<dbReference type="SUPFAM" id="SSF161098">
    <property type="entry name" value="MetI-like"/>
    <property type="match status" value="1"/>
</dbReference>
<proteinExistence type="inferred from homology"/>
<dbReference type="GO" id="GO:0005886">
    <property type="term" value="C:plasma membrane"/>
    <property type="evidence" value="ECO:0007669"/>
    <property type="project" value="UniProtKB-SubCell"/>
</dbReference>
<keyword evidence="6 7" id="KW-0472">Membrane</keyword>
<dbReference type="PANTHER" id="PTHR30151:SF0">
    <property type="entry name" value="ABC TRANSPORTER PERMEASE PROTEIN MJ0413-RELATED"/>
    <property type="match status" value="1"/>
</dbReference>
<dbReference type="Gene3D" id="1.10.3720.10">
    <property type="entry name" value="MetI-like"/>
    <property type="match status" value="1"/>
</dbReference>
<organism evidence="9 10">
    <name type="scientific">Brachybacterium aquaticum</name>
    <dbReference type="NCBI Taxonomy" id="1432564"/>
    <lineage>
        <taxon>Bacteria</taxon>
        <taxon>Bacillati</taxon>
        <taxon>Actinomycetota</taxon>
        <taxon>Actinomycetes</taxon>
        <taxon>Micrococcales</taxon>
        <taxon>Dermabacteraceae</taxon>
        <taxon>Brachybacterium</taxon>
    </lineage>
</organism>
<feature type="transmembrane region" description="Helical" evidence="7">
    <location>
        <begin position="74"/>
        <end position="95"/>
    </location>
</feature>
<evidence type="ECO:0000259" key="8">
    <source>
        <dbReference type="PROSITE" id="PS50928"/>
    </source>
</evidence>
<dbReference type="InterPro" id="IPR035906">
    <property type="entry name" value="MetI-like_sf"/>
</dbReference>
<keyword evidence="3" id="KW-1003">Cell membrane</keyword>
<keyword evidence="2 7" id="KW-0813">Transport</keyword>
<dbReference type="CDD" id="cd06261">
    <property type="entry name" value="TM_PBP2"/>
    <property type="match status" value="1"/>
</dbReference>
<evidence type="ECO:0000256" key="4">
    <source>
        <dbReference type="ARBA" id="ARBA00022692"/>
    </source>
</evidence>
<evidence type="ECO:0000256" key="1">
    <source>
        <dbReference type="ARBA" id="ARBA00004651"/>
    </source>
</evidence>
<keyword evidence="10" id="KW-1185">Reference proteome</keyword>
<evidence type="ECO:0000256" key="2">
    <source>
        <dbReference type="ARBA" id="ARBA00022448"/>
    </source>
</evidence>
<comment type="caution">
    <text evidence="9">The sequence shown here is derived from an EMBL/GenBank/DDBJ whole genome shotgun (WGS) entry which is preliminary data.</text>
</comment>
<evidence type="ECO:0000313" key="10">
    <source>
        <dbReference type="Proteomes" id="UP000588158"/>
    </source>
</evidence>
<feature type="transmembrane region" description="Helical" evidence="7">
    <location>
        <begin position="132"/>
        <end position="152"/>
    </location>
</feature>
<feature type="transmembrane region" description="Helical" evidence="7">
    <location>
        <begin position="228"/>
        <end position="250"/>
    </location>
</feature>